<dbReference type="PROSITE" id="PS51471">
    <property type="entry name" value="FE2OG_OXY"/>
    <property type="match status" value="1"/>
</dbReference>
<keyword evidence="9" id="KW-1185">Reference proteome</keyword>
<keyword evidence="6" id="KW-0812">Transmembrane</keyword>
<dbReference type="SMART" id="SM00702">
    <property type="entry name" value="P4Hc"/>
    <property type="match status" value="1"/>
</dbReference>
<dbReference type="PANTHER" id="PTHR10869:SF226">
    <property type="entry name" value="PROLYL 4-HYDROXYLASE ALPHA SUBUNIT DOMAIN-CONTAINING PROTEIN"/>
    <property type="match status" value="1"/>
</dbReference>
<dbReference type="Proteomes" id="UP000664859">
    <property type="component" value="Unassembled WGS sequence"/>
</dbReference>
<dbReference type="OrthoDB" id="420380at2759"/>
<dbReference type="InterPro" id="IPR044862">
    <property type="entry name" value="Pro_4_hyd_alph_FE2OG_OXY"/>
</dbReference>
<reference evidence="8" key="1">
    <citation type="submission" date="2021-02" db="EMBL/GenBank/DDBJ databases">
        <title>First Annotated Genome of the Yellow-green Alga Tribonema minus.</title>
        <authorList>
            <person name="Mahan K.M."/>
        </authorList>
    </citation>
    <scope>NUCLEOTIDE SEQUENCE</scope>
    <source>
        <strain evidence="8">UTEX B ZZ1240</strain>
    </source>
</reference>
<feature type="transmembrane region" description="Helical" evidence="6">
    <location>
        <begin position="140"/>
        <end position="158"/>
    </location>
</feature>
<comment type="caution">
    <text evidence="8">The sequence shown here is derived from an EMBL/GenBank/DDBJ whole genome shotgun (WGS) entry which is preliminary data.</text>
</comment>
<dbReference type="InterPro" id="IPR006620">
    <property type="entry name" value="Pro_4_hyd_alph"/>
</dbReference>
<dbReference type="PANTHER" id="PTHR10869">
    <property type="entry name" value="PROLYL 4-HYDROXYLASE ALPHA SUBUNIT"/>
    <property type="match status" value="1"/>
</dbReference>
<dbReference type="GO" id="GO:0005783">
    <property type="term" value="C:endoplasmic reticulum"/>
    <property type="evidence" value="ECO:0007669"/>
    <property type="project" value="TreeGrafter"/>
</dbReference>
<evidence type="ECO:0000313" key="9">
    <source>
        <dbReference type="Proteomes" id="UP000664859"/>
    </source>
</evidence>
<proteinExistence type="predicted"/>
<keyword evidence="6" id="KW-0472">Membrane</keyword>
<dbReference type="Gene3D" id="2.60.120.620">
    <property type="entry name" value="q2cbj1_9rhob like domain"/>
    <property type="match status" value="1"/>
</dbReference>
<evidence type="ECO:0000313" key="8">
    <source>
        <dbReference type="EMBL" id="KAG5181750.1"/>
    </source>
</evidence>
<name>A0A836CCW2_9STRA</name>
<dbReference type="GO" id="GO:0005506">
    <property type="term" value="F:iron ion binding"/>
    <property type="evidence" value="ECO:0007669"/>
    <property type="project" value="InterPro"/>
</dbReference>
<evidence type="ECO:0000256" key="4">
    <source>
        <dbReference type="ARBA" id="ARBA00023002"/>
    </source>
</evidence>
<dbReference type="AlphaFoldDB" id="A0A836CCW2"/>
<dbReference type="InterPro" id="IPR045054">
    <property type="entry name" value="P4HA-like"/>
</dbReference>
<protein>
    <recommendedName>
        <fullName evidence="7">Fe2OG dioxygenase domain-containing protein</fullName>
    </recommendedName>
</protein>
<comment type="cofactor">
    <cofactor evidence="1">
        <name>L-ascorbate</name>
        <dbReference type="ChEBI" id="CHEBI:38290"/>
    </cofactor>
</comment>
<evidence type="ECO:0000256" key="6">
    <source>
        <dbReference type="SAM" id="Phobius"/>
    </source>
</evidence>
<organism evidence="8 9">
    <name type="scientific">Tribonema minus</name>
    <dbReference type="NCBI Taxonomy" id="303371"/>
    <lineage>
        <taxon>Eukaryota</taxon>
        <taxon>Sar</taxon>
        <taxon>Stramenopiles</taxon>
        <taxon>Ochrophyta</taxon>
        <taxon>PX clade</taxon>
        <taxon>Xanthophyceae</taxon>
        <taxon>Tribonematales</taxon>
        <taxon>Tribonemataceae</taxon>
        <taxon>Tribonema</taxon>
    </lineage>
</organism>
<evidence type="ECO:0000256" key="1">
    <source>
        <dbReference type="ARBA" id="ARBA00001961"/>
    </source>
</evidence>
<gene>
    <name evidence="8" type="ORF">JKP88DRAFT_270030</name>
</gene>
<dbReference type="Pfam" id="PF13640">
    <property type="entry name" value="2OG-FeII_Oxy_3"/>
    <property type="match status" value="1"/>
</dbReference>
<dbReference type="GO" id="GO:0031418">
    <property type="term" value="F:L-ascorbic acid binding"/>
    <property type="evidence" value="ECO:0007669"/>
    <property type="project" value="InterPro"/>
</dbReference>
<dbReference type="InterPro" id="IPR005123">
    <property type="entry name" value="Oxoglu/Fe-dep_dioxygenase_dom"/>
</dbReference>
<evidence type="ECO:0000256" key="5">
    <source>
        <dbReference type="ARBA" id="ARBA00023004"/>
    </source>
</evidence>
<accession>A0A836CCW2</accession>
<evidence type="ECO:0000259" key="7">
    <source>
        <dbReference type="PROSITE" id="PS51471"/>
    </source>
</evidence>
<dbReference type="EMBL" id="JAFCMP010000301">
    <property type="protein sequence ID" value="KAG5181750.1"/>
    <property type="molecule type" value="Genomic_DNA"/>
</dbReference>
<keyword evidence="3" id="KW-0223">Dioxygenase</keyword>
<evidence type="ECO:0000256" key="3">
    <source>
        <dbReference type="ARBA" id="ARBA00022964"/>
    </source>
</evidence>
<sequence>MANAATLCMHHAALPAAALPNCSERSAASFQSVEPAAVMLDAHIDIDEEFFNLTYLHRSPDVILVDQFLSRQECESIVSRARNKGLSLSPVAYAGWTQDAQELLKLAAGGPAVWLALARVWMVNGDVGGLSRTEMIVQAGSTWALAMAAIGGMVALYTQQRIKQLQSMRTSTSTTLDGTGLGDAALVRRAMQLLKSDWRTFEAPTVIHYDPGQKLAPHFDANRAATVEDATRGGQTLCTLLVYCNDVQESDGGATVFNRLGFSVRPKQGQALLFFPATKEGAFDERVEHEGAPAKTEKWVARIWRHQDRVTPPYGLPDHYNFE</sequence>
<keyword evidence="4" id="KW-0560">Oxidoreductase</keyword>
<evidence type="ECO:0000256" key="2">
    <source>
        <dbReference type="ARBA" id="ARBA00022723"/>
    </source>
</evidence>
<keyword evidence="2" id="KW-0479">Metal-binding</keyword>
<keyword evidence="5" id="KW-0408">Iron</keyword>
<feature type="domain" description="Fe2OG dioxygenase" evidence="7">
    <location>
        <begin position="200"/>
        <end position="308"/>
    </location>
</feature>
<keyword evidence="6" id="KW-1133">Transmembrane helix</keyword>
<dbReference type="GO" id="GO:0004656">
    <property type="term" value="F:procollagen-proline 4-dioxygenase activity"/>
    <property type="evidence" value="ECO:0007669"/>
    <property type="project" value="TreeGrafter"/>
</dbReference>